<protein>
    <recommendedName>
        <fullName evidence="2">Methyltransferase domain-containing protein</fullName>
    </recommendedName>
</protein>
<feature type="domain" description="Methyltransferase" evidence="2">
    <location>
        <begin position="163"/>
        <end position="280"/>
    </location>
</feature>
<comment type="caution">
    <text evidence="3">The sequence shown here is derived from an EMBL/GenBank/DDBJ whole genome shotgun (WGS) entry which is preliminary data.</text>
</comment>
<evidence type="ECO:0000259" key="2">
    <source>
        <dbReference type="Pfam" id="PF13649"/>
    </source>
</evidence>
<evidence type="ECO:0000256" key="1">
    <source>
        <dbReference type="SAM" id="MobiDB-lite"/>
    </source>
</evidence>
<accession>A0ABQ7K9N3</accession>
<sequence length="414" mass="46056">MSASAPTISHGVDLLPTQTSLDPPETPKFKDTQDHASHHHQMPLVLPSPDDSESDEIEGAASETDSSNDTTHSTNNDYINIANTTTNTNFNRAICHGRVKNPEAMVPKTWWKTVFSDQLYLQTDGDVVEDPAITLEEVRLLEGISAIHDILQASSSPDRTIKVLDLCCGQGRHTLLLAELYPSLELHGHDQSEFLIQLARSRAAAAVSSKDDVPSSASSNSKNKGGAKINFTIGDCRSIPFPDQTFDLVLMMGNSFGYFSNDKDDESVLAQISRILCPGGVVVLDITDGAYQRENFSPRSWEWVDDEMLVCRERWLSEDRKRLVCREVVIKTAQGIIRDQFYQERLYDGEEIQHLLRGAGLKRLYQDDEGQQQAQGDQARDLAIKTGKEMSQRGEDLGMMGQRNFVIAVKTTTL</sequence>
<feature type="region of interest" description="Disordered" evidence="1">
    <location>
        <begin position="1"/>
        <end position="78"/>
    </location>
</feature>
<name>A0ABQ7K9N3_9FUNG</name>
<dbReference type="Gene3D" id="3.40.50.150">
    <property type="entry name" value="Vaccinia Virus protein VP39"/>
    <property type="match status" value="1"/>
</dbReference>
<evidence type="ECO:0000313" key="3">
    <source>
        <dbReference type="EMBL" id="KAG0293103.1"/>
    </source>
</evidence>
<dbReference type="SUPFAM" id="SSF53335">
    <property type="entry name" value="S-adenosyl-L-methionine-dependent methyltransferases"/>
    <property type="match status" value="1"/>
</dbReference>
<proteinExistence type="predicted"/>
<gene>
    <name evidence="3" type="ORF">BGZ96_003326</name>
</gene>
<dbReference type="Proteomes" id="UP001194696">
    <property type="component" value="Unassembled WGS sequence"/>
</dbReference>
<feature type="compositionally biased region" description="Basic and acidic residues" evidence="1">
    <location>
        <begin position="25"/>
        <end position="36"/>
    </location>
</feature>
<dbReference type="Pfam" id="PF13649">
    <property type="entry name" value="Methyltransf_25"/>
    <property type="match status" value="1"/>
</dbReference>
<evidence type="ECO:0000313" key="4">
    <source>
        <dbReference type="Proteomes" id="UP001194696"/>
    </source>
</evidence>
<dbReference type="InterPro" id="IPR041698">
    <property type="entry name" value="Methyltransf_25"/>
</dbReference>
<reference evidence="3 4" key="1">
    <citation type="journal article" date="2020" name="Fungal Divers.">
        <title>Resolving the Mortierellaceae phylogeny through synthesis of multi-gene phylogenetics and phylogenomics.</title>
        <authorList>
            <person name="Vandepol N."/>
            <person name="Liber J."/>
            <person name="Desiro A."/>
            <person name="Na H."/>
            <person name="Kennedy M."/>
            <person name="Barry K."/>
            <person name="Grigoriev I.V."/>
            <person name="Miller A.N."/>
            <person name="O'Donnell K."/>
            <person name="Stajich J.E."/>
            <person name="Bonito G."/>
        </authorList>
    </citation>
    <scope>NUCLEOTIDE SEQUENCE [LARGE SCALE GENOMIC DNA]</scope>
    <source>
        <strain evidence="3 4">AD045</strain>
    </source>
</reference>
<organism evidence="3 4">
    <name type="scientific">Linnemannia gamsii</name>
    <dbReference type="NCBI Taxonomy" id="64522"/>
    <lineage>
        <taxon>Eukaryota</taxon>
        <taxon>Fungi</taxon>
        <taxon>Fungi incertae sedis</taxon>
        <taxon>Mucoromycota</taxon>
        <taxon>Mortierellomycotina</taxon>
        <taxon>Mortierellomycetes</taxon>
        <taxon>Mortierellales</taxon>
        <taxon>Mortierellaceae</taxon>
        <taxon>Linnemannia</taxon>
    </lineage>
</organism>
<dbReference type="InterPro" id="IPR029063">
    <property type="entry name" value="SAM-dependent_MTases_sf"/>
</dbReference>
<feature type="compositionally biased region" description="Low complexity" evidence="1">
    <location>
        <begin position="64"/>
        <end position="78"/>
    </location>
</feature>
<dbReference type="CDD" id="cd02440">
    <property type="entry name" value="AdoMet_MTases"/>
    <property type="match status" value="1"/>
</dbReference>
<dbReference type="EMBL" id="JAAAIM010000170">
    <property type="protein sequence ID" value="KAG0293103.1"/>
    <property type="molecule type" value="Genomic_DNA"/>
</dbReference>
<dbReference type="PANTHER" id="PTHR43591">
    <property type="entry name" value="METHYLTRANSFERASE"/>
    <property type="match status" value="1"/>
</dbReference>
<dbReference type="PANTHER" id="PTHR43591:SF110">
    <property type="entry name" value="RHODANESE DOMAIN-CONTAINING PROTEIN"/>
    <property type="match status" value="1"/>
</dbReference>
<keyword evidence="4" id="KW-1185">Reference proteome</keyword>